<evidence type="ECO:0000256" key="5">
    <source>
        <dbReference type="SAM" id="Phobius"/>
    </source>
</evidence>
<feature type="transmembrane region" description="Helical" evidence="5">
    <location>
        <begin position="101"/>
        <end position="123"/>
    </location>
</feature>
<accession>A0A2S5KJ33</accession>
<reference evidence="6 7" key="1">
    <citation type="submission" date="2018-02" db="EMBL/GenBank/DDBJ databases">
        <title>novel marine gammaproteobacteria from coastal saline agro ecosystem.</title>
        <authorList>
            <person name="Krishnan R."/>
            <person name="Ramesh Kumar N."/>
        </authorList>
    </citation>
    <scope>NUCLEOTIDE SEQUENCE [LARGE SCALE GENOMIC DNA]</scope>
    <source>
        <strain evidence="6 7">228</strain>
    </source>
</reference>
<feature type="transmembrane region" description="Helical" evidence="5">
    <location>
        <begin position="76"/>
        <end position="95"/>
    </location>
</feature>
<keyword evidence="2 5" id="KW-0812">Transmembrane</keyword>
<proteinExistence type="predicted"/>
<dbReference type="OrthoDB" id="5421146at2"/>
<evidence type="ECO:0000313" key="6">
    <source>
        <dbReference type="EMBL" id="PPC74834.1"/>
    </source>
</evidence>
<keyword evidence="3 5" id="KW-1133">Transmembrane helix</keyword>
<dbReference type="InterPro" id="IPR059112">
    <property type="entry name" value="CysZ/EI24"/>
</dbReference>
<evidence type="ECO:0000256" key="2">
    <source>
        <dbReference type="ARBA" id="ARBA00022692"/>
    </source>
</evidence>
<feature type="transmembrane region" description="Helical" evidence="5">
    <location>
        <begin position="29"/>
        <end position="55"/>
    </location>
</feature>
<organism evidence="6 7">
    <name type="scientific">Proteobacteria bacterium 228</name>
    <dbReference type="NCBI Taxonomy" id="2083153"/>
    <lineage>
        <taxon>Bacteria</taxon>
        <taxon>Pseudomonadati</taxon>
        <taxon>Pseudomonadota</taxon>
    </lineage>
</organism>
<evidence type="ECO:0000256" key="3">
    <source>
        <dbReference type="ARBA" id="ARBA00022989"/>
    </source>
</evidence>
<comment type="subcellular location">
    <subcellularLocation>
        <location evidence="1">Membrane</location>
        <topology evidence="1">Multi-pass membrane protein</topology>
    </subcellularLocation>
</comment>
<evidence type="ECO:0000313" key="7">
    <source>
        <dbReference type="Proteomes" id="UP000238196"/>
    </source>
</evidence>
<gene>
    <name evidence="6" type="ORF">C4K68_24230</name>
</gene>
<feature type="transmembrane region" description="Helical" evidence="5">
    <location>
        <begin position="159"/>
        <end position="189"/>
    </location>
</feature>
<sequence length="278" mass="30596">MSWDAPSVKSGMVELIVSDLLSATILKKAMLPFVVGFVVALCALMWAGLFVFSWGSGMLTGGGASVDGLIQHVQQWLDGVPLIGVALALVAKAILGMLFSFLGVFMLGEGMILVAMLITAFLTPGIVKHIHNKHYADVPLQQHGGLLESIVKVLLKTCALAAVMVFSLPILWIPLINIVWFKVIFYAYFRSLLAQDVGENTLDEVTFKQVNRWSNMPLFWLSAVAYCLSFLPFINLFVPIIGVVALTHLFLQHGQRHRWQGDMFENLRDGRSGPPAAR</sequence>
<evidence type="ECO:0000256" key="1">
    <source>
        <dbReference type="ARBA" id="ARBA00004141"/>
    </source>
</evidence>
<dbReference type="Proteomes" id="UP000238196">
    <property type="component" value="Unassembled WGS sequence"/>
</dbReference>
<evidence type="ECO:0000256" key="4">
    <source>
        <dbReference type="ARBA" id="ARBA00023136"/>
    </source>
</evidence>
<keyword evidence="4 5" id="KW-0472">Membrane</keyword>
<protein>
    <submittedName>
        <fullName evidence="6">Uncharacterized protein</fullName>
    </submittedName>
</protein>
<name>A0A2S5KJ33_9PROT</name>
<dbReference type="Pfam" id="PF07264">
    <property type="entry name" value="EI24"/>
    <property type="match status" value="1"/>
</dbReference>
<dbReference type="AlphaFoldDB" id="A0A2S5KJ33"/>
<feature type="transmembrane region" description="Helical" evidence="5">
    <location>
        <begin position="218"/>
        <end position="251"/>
    </location>
</feature>
<dbReference type="EMBL" id="PRLP01000127">
    <property type="protein sequence ID" value="PPC74834.1"/>
    <property type="molecule type" value="Genomic_DNA"/>
</dbReference>
<comment type="caution">
    <text evidence="6">The sequence shown here is derived from an EMBL/GenBank/DDBJ whole genome shotgun (WGS) entry which is preliminary data.</text>
</comment>